<feature type="transmembrane region" description="Helical" evidence="1">
    <location>
        <begin position="88"/>
        <end position="106"/>
    </location>
</feature>
<proteinExistence type="predicted"/>
<feature type="transmembrane region" description="Helical" evidence="1">
    <location>
        <begin position="135"/>
        <end position="161"/>
    </location>
</feature>
<evidence type="ECO:0000313" key="2">
    <source>
        <dbReference type="EMBL" id="AVM01504.1"/>
    </source>
</evidence>
<dbReference type="SUPFAM" id="SSF53474">
    <property type="entry name" value="alpha/beta-Hydrolases"/>
    <property type="match status" value="1"/>
</dbReference>
<dbReference type="KEGG" id="git:C6V83_15885"/>
<evidence type="ECO:0008006" key="4">
    <source>
        <dbReference type="Google" id="ProtNLM"/>
    </source>
</evidence>
<feature type="transmembrane region" description="Helical" evidence="1">
    <location>
        <begin position="448"/>
        <end position="470"/>
    </location>
</feature>
<organism evidence="2 3">
    <name type="scientific">Gordonia iterans</name>
    <dbReference type="NCBI Taxonomy" id="1004901"/>
    <lineage>
        <taxon>Bacteria</taxon>
        <taxon>Bacillati</taxon>
        <taxon>Actinomycetota</taxon>
        <taxon>Actinomycetes</taxon>
        <taxon>Mycobacteriales</taxon>
        <taxon>Gordoniaceae</taxon>
        <taxon>Gordonia</taxon>
    </lineage>
</organism>
<feature type="transmembrane region" description="Helical" evidence="1">
    <location>
        <begin position="519"/>
        <end position="539"/>
    </location>
</feature>
<gene>
    <name evidence="2" type="ORF">C6V83_15885</name>
</gene>
<keyword evidence="3" id="KW-1185">Reference proteome</keyword>
<keyword evidence="1" id="KW-0472">Membrane</keyword>
<dbReference type="OrthoDB" id="4320047at2"/>
<feature type="transmembrane region" description="Helical" evidence="1">
    <location>
        <begin position="398"/>
        <end position="428"/>
    </location>
</feature>
<dbReference type="Proteomes" id="UP000239814">
    <property type="component" value="Chromosome"/>
</dbReference>
<dbReference type="AlphaFoldDB" id="A0A2S0KIK0"/>
<feature type="transmembrane region" description="Helical" evidence="1">
    <location>
        <begin position="193"/>
        <end position="214"/>
    </location>
</feature>
<reference evidence="2 3" key="1">
    <citation type="submission" date="2018-03" db="EMBL/GenBank/DDBJ databases">
        <title>Characteristics and genome of n-alkane degrading marine bacteria Gordonia iterans isolated from crude oil contaminated in Tae-an, South Korea.</title>
        <authorList>
            <person name="Lee S.-S."/>
            <person name="Kim H."/>
        </authorList>
    </citation>
    <scope>NUCLEOTIDE SEQUENCE [LARGE SCALE GENOMIC DNA]</scope>
    <source>
        <strain evidence="2 3">Co17</strain>
    </source>
</reference>
<dbReference type="EMBL" id="CP027433">
    <property type="protein sequence ID" value="AVM01504.1"/>
    <property type="molecule type" value="Genomic_DNA"/>
</dbReference>
<dbReference type="InterPro" id="IPR029058">
    <property type="entry name" value="AB_hydrolase_fold"/>
</dbReference>
<feature type="transmembrane region" description="Helical" evidence="1">
    <location>
        <begin position="559"/>
        <end position="583"/>
    </location>
</feature>
<evidence type="ECO:0000313" key="3">
    <source>
        <dbReference type="Proteomes" id="UP000239814"/>
    </source>
</evidence>
<evidence type="ECO:0000256" key="1">
    <source>
        <dbReference type="SAM" id="Phobius"/>
    </source>
</evidence>
<keyword evidence="1" id="KW-1133">Transmembrane helix</keyword>
<feature type="transmembrane region" description="Helical" evidence="1">
    <location>
        <begin position="349"/>
        <end position="377"/>
    </location>
</feature>
<feature type="transmembrane region" description="Helical" evidence="1">
    <location>
        <begin position="316"/>
        <end position="337"/>
    </location>
</feature>
<keyword evidence="1" id="KW-0812">Transmembrane</keyword>
<feature type="transmembrane region" description="Helical" evidence="1">
    <location>
        <begin position="276"/>
        <end position="295"/>
    </location>
</feature>
<accession>A0A2S0KIK0</accession>
<protein>
    <recommendedName>
        <fullName evidence="4">Integral membrane protein</fullName>
    </recommendedName>
</protein>
<name>A0A2S0KIK0_9ACTN</name>
<sequence>MVHGSGPRILEIRTHGVSGTPAHHILADAAGPADPRCVVSVPGPRAADRAFVRCVDAAGDPVSAPGDPDREVWAYHWGAMTSGGWRKALWALLIPFALINLAYTMLPGVPDRPDDGAAPDPARPARARPPHLARAVVHVLGLALTVLFTVQLGLVAIDLFAGQCLAQPRTDFGAECLTGLPLRDWLAADHRRAAVLSTGAVALLLMIGAVTARFTDVDQHGVPDPVAAEPGTRAATDDLLDGEITAPLLRALHGLAVPTALALTVLSTANRQTPGWWTAAGVLIALAVATALLDVPYSAAATAALHAWTCNTAFRTAGVLLTVAAYAAVGVLGWRVLPGRLADPGVVGAGIGATVVLVLLACLALWLLLFAVMIPLVCADRSRWRPFPAPFRPWIRGWSPLVVAGGAVLLGAGFGAGLARVFALAAGGSKRPESPTALHLPAVYDQLSLLWGLVGAAVVFTALTGAALWLRSGWRPRHPVARALSFPTGARSAPPPAAALRRWRRRWWIAQANHRLPRVAGVLAALTVAFVVWVMTLYYTDPDWADPDRARPDWQAMAALNAGLRIFGTVVLIVFVGGLAWAIQRATSRPDGAGRTLGVLWDVAAFWPREGHPVVPPAYAPTVVSDIVAKVRDLRNDPRHRDTHLVLSGHSQGSLIMYIAAHQLTTGDRTERLSLLTYGSQLQWLYGRAFPRFLDFDRHLALLTGLDGRWINVVRFTDPVGGPVLSWEPRWHEGSPGSGLAPHPVATVLDRDAVGDPRRGTHRGWRERQPGVIVNADPRDAAGRTRVLRLGNERWLPDPPIDPEFAFDRGHSNYVREPAWPALIAELVDTPPPRTTPDE</sequence>
<dbReference type="RefSeq" id="WP_105943210.1">
    <property type="nucleotide sequence ID" value="NZ_CP027433.1"/>
</dbReference>